<dbReference type="Pfam" id="PF04576">
    <property type="entry name" value="Zein-binding"/>
    <property type="match status" value="1"/>
</dbReference>
<keyword evidence="4" id="KW-0472">Membrane</keyword>
<dbReference type="PROSITE" id="PS51775">
    <property type="entry name" value="GTD_BINDING"/>
    <property type="match status" value="1"/>
</dbReference>
<dbReference type="PANTHER" id="PTHR31422">
    <property type="entry name" value="BNAANNG28530D PROTEIN"/>
    <property type="match status" value="1"/>
</dbReference>
<evidence type="ECO:0000256" key="2">
    <source>
        <dbReference type="ARBA" id="ARBA00022692"/>
    </source>
</evidence>
<evidence type="ECO:0000313" key="7">
    <source>
        <dbReference type="EMBL" id="KAF6144757.1"/>
    </source>
</evidence>
<sequence>MILRLQGEKAAVKMEASQYKRMVEEKMKHSEESMVDFEGLMYQQEMEIASLQCQLQAYSYKLLSMGFSDIGIPGNLNFRRKESNYFGVLGGHGVVKRNKSLPSIRFTDPLVEGDVHDSESEELENSFSKHNPNTFDEIQDCESKDFEVGDIYTYGEQVEQLQERVEVLSHDSHSKYTGSDWVSSNLEYLEARGTFSSPSSEAENHSCLMENETSGFPCLKIEDTENSNQSLTVHDVFEVPKIHENGELHGLNKQELKIIFLEDEIKIESSDSISHKTLDHCVEDEFGWIKNLSKQRDGVSIECNSAFLGPQPGIVISQTEVLQLQIYLEKLERERRVVKQEAFNTGDEELMLLREIHNQLNMLQSDMRRSNSKSRPPENDSSLVSLMEVCTMSICFVKISIFSIFI</sequence>
<keyword evidence="2" id="KW-0812">Transmembrane</keyword>
<name>A0A7J7LQ53_9MAGN</name>
<dbReference type="PANTHER" id="PTHR31422:SF1">
    <property type="entry name" value="GTD-BINDING DOMAIN-CONTAINING PROTEIN"/>
    <property type="match status" value="1"/>
</dbReference>
<keyword evidence="3" id="KW-1133">Transmembrane helix</keyword>
<organism evidence="7 8">
    <name type="scientific">Kingdonia uniflora</name>
    <dbReference type="NCBI Taxonomy" id="39325"/>
    <lineage>
        <taxon>Eukaryota</taxon>
        <taxon>Viridiplantae</taxon>
        <taxon>Streptophyta</taxon>
        <taxon>Embryophyta</taxon>
        <taxon>Tracheophyta</taxon>
        <taxon>Spermatophyta</taxon>
        <taxon>Magnoliopsida</taxon>
        <taxon>Ranunculales</taxon>
        <taxon>Circaeasteraceae</taxon>
        <taxon>Kingdonia</taxon>
    </lineage>
</organism>
<evidence type="ECO:0000256" key="4">
    <source>
        <dbReference type="ARBA" id="ARBA00023136"/>
    </source>
</evidence>
<comment type="caution">
    <text evidence="7">The sequence shown here is derived from an EMBL/GenBank/DDBJ whole genome shotgun (WGS) entry which is preliminary data.</text>
</comment>
<feature type="coiled-coil region" evidence="5">
    <location>
        <begin position="321"/>
        <end position="373"/>
    </location>
</feature>
<evidence type="ECO:0000259" key="6">
    <source>
        <dbReference type="PROSITE" id="PS51775"/>
    </source>
</evidence>
<keyword evidence="5" id="KW-0175">Coiled coil</keyword>
<keyword evidence="8" id="KW-1185">Reference proteome</keyword>
<dbReference type="OrthoDB" id="1105498at2759"/>
<evidence type="ECO:0000256" key="3">
    <source>
        <dbReference type="ARBA" id="ARBA00022989"/>
    </source>
</evidence>
<feature type="domain" description="GTD-binding" evidence="6">
    <location>
        <begin position="1"/>
        <end position="59"/>
    </location>
</feature>
<protein>
    <recommendedName>
        <fullName evidence="6">GTD-binding domain-containing protein</fullName>
    </recommendedName>
</protein>
<reference evidence="7 8" key="1">
    <citation type="journal article" date="2020" name="IScience">
        <title>Genome Sequencing of the Endangered Kingdonia uniflora (Circaeasteraceae, Ranunculales) Reveals Potential Mechanisms of Evolutionary Specialization.</title>
        <authorList>
            <person name="Sun Y."/>
            <person name="Deng T."/>
            <person name="Zhang A."/>
            <person name="Moore M.J."/>
            <person name="Landis J.B."/>
            <person name="Lin N."/>
            <person name="Zhang H."/>
            <person name="Zhang X."/>
            <person name="Huang J."/>
            <person name="Zhang X."/>
            <person name="Sun H."/>
            <person name="Wang H."/>
        </authorList>
    </citation>
    <scope>NUCLEOTIDE SEQUENCE [LARGE SCALE GENOMIC DNA]</scope>
    <source>
        <strain evidence="7">TB1705</strain>
        <tissue evidence="7">Leaf</tissue>
    </source>
</reference>
<evidence type="ECO:0000313" key="8">
    <source>
        <dbReference type="Proteomes" id="UP000541444"/>
    </source>
</evidence>
<proteinExistence type="predicted"/>
<dbReference type="InterPro" id="IPR007656">
    <property type="entry name" value="GTD-bd"/>
</dbReference>
<dbReference type="Proteomes" id="UP000541444">
    <property type="component" value="Unassembled WGS sequence"/>
</dbReference>
<evidence type="ECO:0000256" key="5">
    <source>
        <dbReference type="SAM" id="Coils"/>
    </source>
</evidence>
<comment type="subcellular location">
    <subcellularLocation>
        <location evidence="1">Membrane</location>
    </subcellularLocation>
</comment>
<evidence type="ECO:0000256" key="1">
    <source>
        <dbReference type="ARBA" id="ARBA00004370"/>
    </source>
</evidence>
<gene>
    <name evidence="7" type="ORF">GIB67_016831</name>
</gene>
<dbReference type="AlphaFoldDB" id="A0A7J7LQ53"/>
<accession>A0A7J7LQ53</accession>
<dbReference type="GO" id="GO:0080115">
    <property type="term" value="F:myosin XI tail binding"/>
    <property type="evidence" value="ECO:0007669"/>
    <property type="project" value="UniProtKB-ARBA"/>
</dbReference>
<dbReference type="EMBL" id="JACGCM010002112">
    <property type="protein sequence ID" value="KAF6144757.1"/>
    <property type="molecule type" value="Genomic_DNA"/>
</dbReference>
<dbReference type="GO" id="GO:0016020">
    <property type="term" value="C:membrane"/>
    <property type="evidence" value="ECO:0007669"/>
    <property type="project" value="UniProtKB-SubCell"/>
</dbReference>